<dbReference type="Gene3D" id="3.30.420.10">
    <property type="entry name" value="Ribonuclease H-like superfamily/Ribonuclease H"/>
    <property type="match status" value="1"/>
</dbReference>
<sequence length="202" mass="23946">MEKNCTTLRTRELEQLRTSLPEEYCNPPQLSSDFTYYRTSTHRFNRPSATLLRKFLLPPTNIDKFIRWPEVIPLPKMTAETVARAFVRHWIARFGVPVNVTKDQGERKNRTRARDESCNQRFHATIICVRLKYYQNLQSCSHVWLRIDAVRPSLTPPYDGPFRVIEHQSIIISIKVRTDDCDRRRSIVCKPHTWTHPKNQLR</sequence>
<dbReference type="GO" id="GO:0003676">
    <property type="term" value="F:nucleic acid binding"/>
    <property type="evidence" value="ECO:0007669"/>
    <property type="project" value="InterPro"/>
</dbReference>
<dbReference type="EnsemblMetazoa" id="ADIR001805-RA">
    <property type="protein sequence ID" value="ADIR001805-PA"/>
    <property type="gene ID" value="ADIR001805"/>
</dbReference>
<evidence type="ECO:0008006" key="3">
    <source>
        <dbReference type="Google" id="ProtNLM"/>
    </source>
</evidence>
<dbReference type="AlphaFoldDB" id="A0A182N2E7"/>
<dbReference type="SUPFAM" id="SSF53098">
    <property type="entry name" value="Ribonuclease H-like"/>
    <property type="match status" value="1"/>
</dbReference>
<accession>A0A182N2E7</accession>
<reference evidence="1" key="2">
    <citation type="submission" date="2020-05" db="UniProtKB">
        <authorList>
            <consortium name="EnsemblMetazoa"/>
        </authorList>
    </citation>
    <scope>IDENTIFICATION</scope>
    <source>
        <strain evidence="1">WRAIR2</strain>
    </source>
</reference>
<dbReference type="VEuPathDB" id="VectorBase:ADIR001805"/>
<dbReference type="Proteomes" id="UP000075884">
    <property type="component" value="Unassembled WGS sequence"/>
</dbReference>
<protein>
    <recommendedName>
        <fullName evidence="3">Integrase catalytic domain-containing protein</fullName>
    </recommendedName>
</protein>
<keyword evidence="2" id="KW-1185">Reference proteome</keyword>
<name>A0A182N2E7_9DIPT</name>
<evidence type="ECO:0000313" key="2">
    <source>
        <dbReference type="Proteomes" id="UP000075884"/>
    </source>
</evidence>
<evidence type="ECO:0000313" key="1">
    <source>
        <dbReference type="EnsemblMetazoa" id="ADIR001805-PA"/>
    </source>
</evidence>
<dbReference type="InterPro" id="IPR036397">
    <property type="entry name" value="RNaseH_sf"/>
</dbReference>
<dbReference type="InterPro" id="IPR012337">
    <property type="entry name" value="RNaseH-like_sf"/>
</dbReference>
<organism evidence="1 2">
    <name type="scientific">Anopheles dirus</name>
    <dbReference type="NCBI Taxonomy" id="7168"/>
    <lineage>
        <taxon>Eukaryota</taxon>
        <taxon>Metazoa</taxon>
        <taxon>Ecdysozoa</taxon>
        <taxon>Arthropoda</taxon>
        <taxon>Hexapoda</taxon>
        <taxon>Insecta</taxon>
        <taxon>Pterygota</taxon>
        <taxon>Neoptera</taxon>
        <taxon>Endopterygota</taxon>
        <taxon>Diptera</taxon>
        <taxon>Nematocera</taxon>
        <taxon>Culicoidea</taxon>
        <taxon>Culicidae</taxon>
        <taxon>Anophelinae</taxon>
        <taxon>Anopheles</taxon>
    </lineage>
</organism>
<dbReference type="STRING" id="7168.A0A182N2E7"/>
<reference evidence="2" key="1">
    <citation type="submission" date="2013-03" db="EMBL/GenBank/DDBJ databases">
        <title>The Genome Sequence of Anopheles dirus WRAIR2.</title>
        <authorList>
            <consortium name="The Broad Institute Genomics Platform"/>
            <person name="Neafsey D.E."/>
            <person name="Walton C."/>
            <person name="Walker B."/>
            <person name="Young S.K."/>
            <person name="Zeng Q."/>
            <person name="Gargeya S."/>
            <person name="Fitzgerald M."/>
            <person name="Haas B."/>
            <person name="Abouelleil A."/>
            <person name="Allen A.W."/>
            <person name="Alvarado L."/>
            <person name="Arachchi H.M."/>
            <person name="Berlin A.M."/>
            <person name="Chapman S.B."/>
            <person name="Gainer-Dewar J."/>
            <person name="Goldberg J."/>
            <person name="Griggs A."/>
            <person name="Gujja S."/>
            <person name="Hansen M."/>
            <person name="Howarth C."/>
            <person name="Imamovic A."/>
            <person name="Ireland A."/>
            <person name="Larimer J."/>
            <person name="McCowan C."/>
            <person name="Murphy C."/>
            <person name="Pearson M."/>
            <person name="Poon T.W."/>
            <person name="Priest M."/>
            <person name="Roberts A."/>
            <person name="Saif S."/>
            <person name="Shea T."/>
            <person name="Sisk P."/>
            <person name="Sykes S."/>
            <person name="Wortman J."/>
            <person name="Nusbaum C."/>
            <person name="Birren B."/>
        </authorList>
    </citation>
    <scope>NUCLEOTIDE SEQUENCE [LARGE SCALE GENOMIC DNA]</scope>
    <source>
        <strain evidence="2">WRAIR2</strain>
    </source>
</reference>
<proteinExistence type="predicted"/>